<dbReference type="SMART" id="SM00233">
    <property type="entry name" value="PH"/>
    <property type="match status" value="1"/>
</dbReference>
<dbReference type="Gene3D" id="2.30.29.30">
    <property type="entry name" value="Pleckstrin-homology domain (PH domain)/Phosphotyrosine-binding domain (PTB)"/>
    <property type="match status" value="1"/>
</dbReference>
<feature type="region of interest" description="Disordered" evidence="2">
    <location>
        <begin position="1250"/>
        <end position="1297"/>
    </location>
</feature>
<keyword evidence="1" id="KW-0175">Coiled coil</keyword>
<comment type="caution">
    <text evidence="4">The sequence shown here is derived from an EMBL/GenBank/DDBJ whole genome shotgun (WGS) entry which is preliminary data.</text>
</comment>
<feature type="region of interest" description="Disordered" evidence="2">
    <location>
        <begin position="568"/>
        <end position="599"/>
    </location>
</feature>
<dbReference type="InterPro" id="IPR001849">
    <property type="entry name" value="PH_domain"/>
</dbReference>
<feature type="compositionally biased region" description="Polar residues" evidence="2">
    <location>
        <begin position="803"/>
        <end position="815"/>
    </location>
</feature>
<sequence>MIPPVQQSSSILSMSQYQLQTTNLNYKSTTSISSGANMDHHNKSHSGMKGFSFFKGHHQHNNETSSPLDHNSSIPSQKGSKQSSKNKPSKHDHTPLPSSHIDSENHHLNPMSSRYHHAHTHTQRAQTDKSGVASFKAIFQCQSNRFDERIILEEWLQKRSSSLQLVWKRRWCVLRDGCFYYYRSNTDTKPLGVLHLADYSILSYGHEVSRKSKFVFRLSSVEPMPNENQHHLFHAETAQALDLWLDAIQGHINHALAHLNGDFLNPLGMESTWGLPGPGKRSDSMCSLLQHPPEEQEQERNIIDEVLERLQLEDPTLSDINDPSTLIMPVQEHPSSPSYPASQHLLQRSFQEMQLSFDDNLDGWGPFSTPSLTNRLNIDTNCGVNNLSSSSTSLSVDHPLLVYDAKQSIGLPLSPQRSPIATHNEDRIHSSDVPTSHSGSYTQSKASSYTDSPPAHSSFSEIGILTGNSGTISSSSKMVTIITSKKGLAPYHPITDSYHQGGGEVRAQMDRGNQGQGGRHPTSPSFSEEQSSCQYSNSSIGTPQSPLICPYRINGQGQSILLEIGGIPPSSSNPGSPLGSPRLSYMKSTPSSRDNTIATPSRIPFSMAIEADTTPSHKRTQSEASSVSISTIDSITGDMDATNDARISETVSEIGYAKPTIHHDQKKSSNGSNDNHAQSSNCSLTNHIDGREISTSRSYCTDNDYDDLCYLPSVDEEGNSPTAASVLASANPKKAKKLWSVYGGSGSESRKAEKASNGSKRAVSQALDADNPMLKNLVLISPPSKKSSPSRKSDNGKKHNKVFSKSMTCLPNEPTSMGHYSVDTRPTGAGPHSAAPSSLASSPRALASRARSPSVSILDEAYQLASIDYSQKRVILMHRQNGSASADPSAAFESSFIQQSGQKLPIPYQGQRQQQHGLQFRPSRASTAPIHTIKNDWGTHVQDQRFYSQPQRCIAPALIRQQHHSQPAQVTGDANGAILRHIIAPDELALAIDLEMEESRRKQEIERLGKLQEQEQQKCNDQESKLIESELLPSGSQDTTASIIASTTIAADDTIVSDVISLNSLTILAATNSELPPTSTAVAEPISGNCDLILAAVRPLGQLNDVGKSDVPSPLSRSLPPPKRSLRRQPSIITGPEGSAQPSLHRATMVSQASQASRVSYISMPKLDASLLEDESFHIFEDGPTETTTITRRDDHMAILEFAKGDNAGDGPEDLMAIEASVATAMTDSATTTLMDSITTLAMNRNELSRDGSSAALSPVSPVSPASLVSIDSPPILPRRSPFRGIVATNTSPVSSL</sequence>
<feature type="domain" description="PH" evidence="3">
    <location>
        <begin position="149"/>
        <end position="253"/>
    </location>
</feature>
<dbReference type="STRING" id="64571.A0A1Y2GZZ1"/>
<protein>
    <recommendedName>
        <fullName evidence="3">PH domain-containing protein</fullName>
    </recommendedName>
</protein>
<feature type="region of interest" description="Disordered" evidence="2">
    <location>
        <begin position="500"/>
        <end position="539"/>
    </location>
</feature>
<dbReference type="EMBL" id="MCFF01000003">
    <property type="protein sequence ID" value="ORZ27880.1"/>
    <property type="molecule type" value="Genomic_DNA"/>
</dbReference>
<feature type="region of interest" description="Disordered" evidence="2">
    <location>
        <begin position="654"/>
        <end position="684"/>
    </location>
</feature>
<dbReference type="RefSeq" id="XP_021885583.1">
    <property type="nucleotide sequence ID" value="XM_022028444.1"/>
</dbReference>
<feature type="compositionally biased region" description="Polar residues" evidence="2">
    <location>
        <begin position="522"/>
        <end position="539"/>
    </location>
</feature>
<accession>A0A1Y2GZZ1</accession>
<feature type="compositionally biased region" description="Polar residues" evidence="2">
    <location>
        <begin position="586"/>
        <end position="599"/>
    </location>
</feature>
<gene>
    <name evidence="4" type="ORF">BCR41DRAFT_392340</name>
</gene>
<evidence type="ECO:0000259" key="3">
    <source>
        <dbReference type="PROSITE" id="PS50003"/>
    </source>
</evidence>
<evidence type="ECO:0000256" key="1">
    <source>
        <dbReference type="SAM" id="Coils"/>
    </source>
</evidence>
<evidence type="ECO:0000313" key="4">
    <source>
        <dbReference type="EMBL" id="ORZ27880.1"/>
    </source>
</evidence>
<feature type="compositionally biased region" description="Polar residues" evidence="2">
    <location>
        <begin position="668"/>
        <end position="684"/>
    </location>
</feature>
<feature type="compositionally biased region" description="Low complexity" evidence="2">
    <location>
        <begin position="1253"/>
        <end position="1270"/>
    </location>
</feature>
<dbReference type="InParanoid" id="A0A1Y2GZZ1"/>
<feature type="compositionally biased region" description="Polar residues" evidence="2">
    <location>
        <begin position="62"/>
        <end position="71"/>
    </location>
</feature>
<feature type="region of interest" description="Disordered" evidence="2">
    <location>
        <begin position="35"/>
        <end position="129"/>
    </location>
</feature>
<dbReference type="Proteomes" id="UP000193648">
    <property type="component" value="Unassembled WGS sequence"/>
</dbReference>
<dbReference type="CDD" id="cd00821">
    <property type="entry name" value="PH"/>
    <property type="match status" value="1"/>
</dbReference>
<dbReference type="PANTHER" id="PTHR12752:SF9">
    <property type="entry name" value="KRAMER, ISOFORM I"/>
    <property type="match status" value="1"/>
</dbReference>
<feature type="compositionally biased region" description="Low complexity" evidence="2">
    <location>
        <begin position="568"/>
        <end position="581"/>
    </location>
</feature>
<evidence type="ECO:0000313" key="5">
    <source>
        <dbReference type="Proteomes" id="UP000193648"/>
    </source>
</evidence>
<feature type="coiled-coil region" evidence="1">
    <location>
        <begin position="994"/>
        <end position="1025"/>
    </location>
</feature>
<reference evidence="4 5" key="1">
    <citation type="submission" date="2016-07" db="EMBL/GenBank/DDBJ databases">
        <title>Pervasive Adenine N6-methylation of Active Genes in Fungi.</title>
        <authorList>
            <consortium name="DOE Joint Genome Institute"/>
            <person name="Mondo S.J."/>
            <person name="Dannebaum R.O."/>
            <person name="Kuo R.C."/>
            <person name="Labutti K."/>
            <person name="Haridas S."/>
            <person name="Kuo A."/>
            <person name="Salamov A."/>
            <person name="Ahrendt S.R."/>
            <person name="Lipzen A."/>
            <person name="Sullivan W."/>
            <person name="Andreopoulos W.B."/>
            <person name="Clum A."/>
            <person name="Lindquist E."/>
            <person name="Daum C."/>
            <person name="Ramamoorthy G.K."/>
            <person name="Gryganskyi A."/>
            <person name="Culley D."/>
            <person name="Magnuson J.K."/>
            <person name="James T.Y."/>
            <person name="O'Malley M.A."/>
            <person name="Stajich J.E."/>
            <person name="Spatafora J.W."/>
            <person name="Visel A."/>
            <person name="Grigoriev I.V."/>
        </authorList>
    </citation>
    <scope>NUCLEOTIDE SEQUENCE [LARGE SCALE GENOMIC DNA]</scope>
    <source>
        <strain evidence="4 5">NRRL 3116</strain>
    </source>
</reference>
<proteinExistence type="predicted"/>
<dbReference type="PANTHER" id="PTHR12752">
    <property type="entry name" value="PHOSPHOINOSITOL 3-PHOSPHATE-BINDING PROTEIN"/>
    <property type="match status" value="1"/>
</dbReference>
<feature type="region of interest" description="Disordered" evidence="2">
    <location>
        <begin position="1105"/>
        <end position="1144"/>
    </location>
</feature>
<dbReference type="InterPro" id="IPR011993">
    <property type="entry name" value="PH-like_dom_sf"/>
</dbReference>
<dbReference type="OrthoDB" id="73680at2759"/>
<feature type="compositionally biased region" description="Polar residues" evidence="2">
    <location>
        <begin position="432"/>
        <end position="457"/>
    </location>
</feature>
<dbReference type="GeneID" id="33570287"/>
<dbReference type="Pfam" id="PF00169">
    <property type="entry name" value="PH"/>
    <property type="match status" value="1"/>
</dbReference>
<feature type="compositionally biased region" description="Low complexity" evidence="2">
    <location>
        <begin position="833"/>
        <end position="852"/>
    </location>
</feature>
<evidence type="ECO:0000256" key="2">
    <source>
        <dbReference type="SAM" id="MobiDB-lite"/>
    </source>
</evidence>
<name>A0A1Y2GZZ1_9FUNG</name>
<keyword evidence="5" id="KW-1185">Reference proteome</keyword>
<dbReference type="SUPFAM" id="SSF50729">
    <property type="entry name" value="PH domain-like"/>
    <property type="match status" value="1"/>
</dbReference>
<feature type="region of interest" description="Disordered" evidence="2">
    <location>
        <begin position="427"/>
        <end position="457"/>
    </location>
</feature>
<feature type="compositionally biased region" description="Polar residues" evidence="2">
    <location>
        <begin position="1288"/>
        <end position="1297"/>
    </location>
</feature>
<feature type="compositionally biased region" description="Low complexity" evidence="2">
    <location>
        <begin position="72"/>
        <end position="86"/>
    </location>
</feature>
<organism evidence="4 5">
    <name type="scientific">Lobosporangium transversale</name>
    <dbReference type="NCBI Taxonomy" id="64571"/>
    <lineage>
        <taxon>Eukaryota</taxon>
        <taxon>Fungi</taxon>
        <taxon>Fungi incertae sedis</taxon>
        <taxon>Mucoromycota</taxon>
        <taxon>Mortierellomycotina</taxon>
        <taxon>Mortierellomycetes</taxon>
        <taxon>Mortierellales</taxon>
        <taxon>Mortierellaceae</taxon>
        <taxon>Lobosporangium</taxon>
    </lineage>
</organism>
<dbReference type="PROSITE" id="PS50003">
    <property type="entry name" value="PH_DOMAIN"/>
    <property type="match status" value="1"/>
</dbReference>
<feature type="region of interest" description="Disordered" evidence="2">
    <location>
        <begin position="741"/>
        <end position="852"/>
    </location>
</feature>